<dbReference type="GO" id="GO:0005886">
    <property type="term" value="C:plasma membrane"/>
    <property type="evidence" value="ECO:0007669"/>
    <property type="project" value="UniProtKB-SubCell"/>
</dbReference>
<evidence type="ECO:0000256" key="10">
    <source>
        <dbReference type="HAMAP-Rule" id="MF_01465"/>
    </source>
</evidence>
<gene>
    <name evidence="10 14" type="primary">secY</name>
    <name evidence="14" type="ORF">Sya03_34850</name>
</gene>
<dbReference type="InterPro" id="IPR030659">
    <property type="entry name" value="SecY_CS"/>
</dbReference>
<dbReference type="GO" id="GO:0006605">
    <property type="term" value="P:protein targeting"/>
    <property type="evidence" value="ECO:0007669"/>
    <property type="project" value="UniProtKB-UniRule"/>
</dbReference>
<evidence type="ECO:0000256" key="8">
    <source>
        <dbReference type="ARBA" id="ARBA00023136"/>
    </source>
</evidence>
<keyword evidence="15" id="KW-1185">Reference proteome</keyword>
<evidence type="ECO:0000256" key="3">
    <source>
        <dbReference type="ARBA" id="ARBA00022448"/>
    </source>
</evidence>
<dbReference type="InterPro" id="IPR002208">
    <property type="entry name" value="SecY/SEC61-alpha"/>
</dbReference>
<feature type="transmembrane region" description="Helical" evidence="10">
    <location>
        <begin position="195"/>
        <end position="213"/>
    </location>
</feature>
<reference evidence="14" key="1">
    <citation type="submission" date="2021-01" db="EMBL/GenBank/DDBJ databases">
        <title>Whole genome shotgun sequence of Spirilliplanes yamanashiensis NBRC 15828.</title>
        <authorList>
            <person name="Komaki H."/>
            <person name="Tamura T."/>
        </authorList>
    </citation>
    <scope>NUCLEOTIDE SEQUENCE</scope>
    <source>
        <strain evidence="14">NBRC 15828</strain>
    </source>
</reference>
<dbReference type="Gene3D" id="1.10.3370.10">
    <property type="entry name" value="SecY subunit domain"/>
    <property type="match status" value="1"/>
</dbReference>
<dbReference type="PIRSF" id="PIRSF004557">
    <property type="entry name" value="SecY"/>
    <property type="match status" value="1"/>
</dbReference>
<dbReference type="Pfam" id="PF00344">
    <property type="entry name" value="SecY"/>
    <property type="match status" value="1"/>
</dbReference>
<feature type="transmembrane region" description="Helical" evidence="10">
    <location>
        <begin position="412"/>
        <end position="430"/>
    </location>
</feature>
<feature type="transmembrane region" description="Helical" evidence="10">
    <location>
        <begin position="18"/>
        <end position="36"/>
    </location>
</feature>
<dbReference type="Proteomes" id="UP000652013">
    <property type="component" value="Unassembled WGS sequence"/>
</dbReference>
<dbReference type="PRINTS" id="PR00303">
    <property type="entry name" value="SECYTRNLCASE"/>
</dbReference>
<comment type="caution">
    <text evidence="10">Lacks conserved residue(s) required for the propagation of feature annotation.</text>
</comment>
<comment type="function">
    <text evidence="10 11">The central subunit of the protein translocation channel SecYEG. Consists of two halves formed by TMs 1-5 and 6-10. These two domains form a lateral gate at the front which open onto the bilayer between TMs 2 and 7, and are clamped together by SecE at the back. The channel is closed by both a pore ring composed of hydrophobic SecY resides and a short helix (helix 2A) on the extracellular side of the membrane which forms a plug. The plug probably moves laterally to allow the channel to open. The ring and the pore may move independently.</text>
</comment>
<comment type="similarity">
    <text evidence="2 10 13">Belongs to the SecY/SEC61-alpha family.</text>
</comment>
<dbReference type="EMBL" id="BOOY01000026">
    <property type="protein sequence ID" value="GIJ04133.1"/>
    <property type="molecule type" value="Genomic_DNA"/>
</dbReference>
<evidence type="ECO:0000256" key="2">
    <source>
        <dbReference type="ARBA" id="ARBA00005751"/>
    </source>
</evidence>
<evidence type="ECO:0000256" key="9">
    <source>
        <dbReference type="ARBA" id="ARBA00039733"/>
    </source>
</evidence>
<dbReference type="InterPro" id="IPR026593">
    <property type="entry name" value="SecY"/>
</dbReference>
<keyword evidence="8 10" id="KW-0472">Membrane</keyword>
<protein>
    <recommendedName>
        <fullName evidence="9 10">Protein translocase subunit SecY</fullName>
    </recommendedName>
</protein>
<evidence type="ECO:0000256" key="4">
    <source>
        <dbReference type="ARBA" id="ARBA00022692"/>
    </source>
</evidence>
<comment type="subcellular location">
    <subcellularLocation>
        <location evidence="10">Cell membrane</location>
        <topology evidence="10">Multi-pass membrane protein</topology>
    </subcellularLocation>
    <subcellularLocation>
        <location evidence="1 12">Membrane</location>
        <topology evidence="1 12">Multi-pass membrane protein</topology>
    </subcellularLocation>
</comment>
<dbReference type="NCBIfam" id="TIGR00967">
    <property type="entry name" value="3a0501s007"/>
    <property type="match status" value="1"/>
</dbReference>
<dbReference type="PANTHER" id="PTHR10906">
    <property type="entry name" value="SECY/SEC61-ALPHA FAMILY MEMBER"/>
    <property type="match status" value="1"/>
</dbReference>
<evidence type="ECO:0000313" key="14">
    <source>
        <dbReference type="EMBL" id="GIJ04133.1"/>
    </source>
</evidence>
<keyword evidence="10" id="KW-1003">Cell membrane</keyword>
<accession>A0A8J3YAD0</accession>
<evidence type="ECO:0000256" key="12">
    <source>
        <dbReference type="RuleBase" id="RU003484"/>
    </source>
</evidence>
<keyword evidence="3 10" id="KW-0813">Transport</keyword>
<keyword evidence="7 10" id="KW-0811">Translocation</keyword>
<proteinExistence type="inferred from homology"/>
<dbReference type="HAMAP" id="MF_01465">
    <property type="entry name" value="SecY"/>
    <property type="match status" value="1"/>
</dbReference>
<feature type="transmembrane region" description="Helical" evidence="10">
    <location>
        <begin position="388"/>
        <end position="406"/>
    </location>
</feature>
<dbReference type="PROSITE" id="PS00755">
    <property type="entry name" value="SECY_1"/>
    <property type="match status" value="1"/>
</dbReference>
<keyword evidence="6 10" id="KW-1133">Transmembrane helix</keyword>
<evidence type="ECO:0000256" key="6">
    <source>
        <dbReference type="ARBA" id="ARBA00022989"/>
    </source>
</evidence>
<comment type="subunit">
    <text evidence="10">Component of the Sec protein translocase complex. Heterotrimer consisting of SecY, SecE and SecG subunits. The heterotrimers can form oligomers, although 1 heterotrimer is thought to be able to translocate proteins. Interacts with the ribosome. Interacts with SecDF, and other proteins may be involved. Interacts with SecA.</text>
</comment>
<dbReference type="RefSeq" id="WP_203939373.1">
    <property type="nucleotide sequence ID" value="NZ_BAAAGJ010000002.1"/>
</dbReference>
<dbReference type="InterPro" id="IPR023201">
    <property type="entry name" value="SecY_dom_sf"/>
</dbReference>
<feature type="transmembrane region" description="Helical" evidence="10">
    <location>
        <begin position="118"/>
        <end position="137"/>
    </location>
</feature>
<evidence type="ECO:0000313" key="15">
    <source>
        <dbReference type="Proteomes" id="UP000652013"/>
    </source>
</evidence>
<evidence type="ECO:0000256" key="5">
    <source>
        <dbReference type="ARBA" id="ARBA00022927"/>
    </source>
</evidence>
<evidence type="ECO:0000256" key="1">
    <source>
        <dbReference type="ARBA" id="ARBA00004141"/>
    </source>
</evidence>
<dbReference type="SUPFAM" id="SSF103491">
    <property type="entry name" value="Preprotein translocase SecY subunit"/>
    <property type="match status" value="1"/>
</dbReference>
<dbReference type="GO" id="GO:0065002">
    <property type="term" value="P:intracellular protein transmembrane transport"/>
    <property type="evidence" value="ECO:0007669"/>
    <property type="project" value="UniProtKB-UniRule"/>
</dbReference>
<dbReference type="AlphaFoldDB" id="A0A8J3YAD0"/>
<keyword evidence="4 10" id="KW-0812">Transmembrane</keyword>
<sequence length="447" mass="49508">MLSAFTSAFKTPDLRKKILFTVFIIGVYRLGATLPSPGVSYTNVQNCIKATETGDVGGVVTLLNLFSGGALLSLSVFALGIMPYITASIILQLLTVVIPRLEQLRKEGQSGQAKITQYTRYLTLGLAVLQSSAFVALARSGQLFSGLCPQDNPQFTIIPENTGLPYWLTLTVLVLTMTAGTGVVMWLGELITDRGVGNGMSVLIFTSIAARLPSEGWSIKQSRGWGVFSAILVLVLVIITLVVFIEQAQRRIPVQYAKRMIGRRTYGGTSTYIPLKVNQSGVVPVIFASSLLYLPQLYLQFFNPNELNGYQQWIQNNLAKPSSWIYILTYFLLIIFFTYFYVSITFNPTEVADNMKKYGGFVPGIRPGKPTADYLDFILSRITLPGSFYLGLVSVLPNFFFIWLANEQYVNFPFGGVAVLIMVGVGLETVKQIESQLMQRNYEGFLR</sequence>
<dbReference type="PROSITE" id="PS00756">
    <property type="entry name" value="SECY_2"/>
    <property type="match status" value="1"/>
</dbReference>
<feature type="transmembrane region" description="Helical" evidence="10">
    <location>
        <begin position="323"/>
        <end position="342"/>
    </location>
</feature>
<evidence type="ECO:0000256" key="11">
    <source>
        <dbReference type="RuleBase" id="RU000537"/>
    </source>
</evidence>
<dbReference type="GO" id="GO:0043952">
    <property type="term" value="P:protein transport by the Sec complex"/>
    <property type="evidence" value="ECO:0007669"/>
    <property type="project" value="UniProtKB-UniRule"/>
</dbReference>
<feature type="transmembrane region" description="Helical" evidence="10">
    <location>
        <begin position="166"/>
        <end position="188"/>
    </location>
</feature>
<evidence type="ECO:0000256" key="13">
    <source>
        <dbReference type="RuleBase" id="RU004349"/>
    </source>
</evidence>
<evidence type="ECO:0000256" key="7">
    <source>
        <dbReference type="ARBA" id="ARBA00023010"/>
    </source>
</evidence>
<organism evidence="14 15">
    <name type="scientific">Spirilliplanes yamanashiensis</name>
    <dbReference type="NCBI Taxonomy" id="42233"/>
    <lineage>
        <taxon>Bacteria</taxon>
        <taxon>Bacillati</taxon>
        <taxon>Actinomycetota</taxon>
        <taxon>Actinomycetes</taxon>
        <taxon>Micromonosporales</taxon>
        <taxon>Micromonosporaceae</taxon>
        <taxon>Spirilliplanes</taxon>
    </lineage>
</organism>
<dbReference type="FunFam" id="1.10.3370.10:FF:000001">
    <property type="entry name" value="Preprotein translocase subunit SecY"/>
    <property type="match status" value="1"/>
</dbReference>
<name>A0A8J3YAD0_9ACTN</name>
<feature type="transmembrane region" description="Helical" evidence="10">
    <location>
        <begin position="70"/>
        <end position="97"/>
    </location>
</feature>
<feature type="transmembrane region" description="Helical" evidence="10">
    <location>
        <begin position="225"/>
        <end position="245"/>
    </location>
</feature>
<comment type="caution">
    <text evidence="14">The sequence shown here is derived from an EMBL/GenBank/DDBJ whole genome shotgun (WGS) entry which is preliminary data.</text>
</comment>
<keyword evidence="5 10" id="KW-0653">Protein transport</keyword>